<dbReference type="OrthoDB" id="9794564at2"/>
<dbReference type="PROSITE" id="PS50886">
    <property type="entry name" value="TRBD"/>
    <property type="match status" value="1"/>
</dbReference>
<feature type="domain" description="TRNA-binding" evidence="4">
    <location>
        <begin position="8"/>
        <end position="112"/>
    </location>
</feature>
<organism evidence="5 6">
    <name type="scientific">Marinicauda pacifica</name>
    <dbReference type="NCBI Taxonomy" id="1133559"/>
    <lineage>
        <taxon>Bacteria</taxon>
        <taxon>Pseudomonadati</taxon>
        <taxon>Pseudomonadota</taxon>
        <taxon>Alphaproteobacteria</taxon>
        <taxon>Maricaulales</taxon>
        <taxon>Maricaulaceae</taxon>
        <taxon>Marinicauda</taxon>
    </lineage>
</organism>
<evidence type="ECO:0000259" key="4">
    <source>
        <dbReference type="PROSITE" id="PS50886"/>
    </source>
</evidence>
<dbReference type="Gene3D" id="2.40.50.140">
    <property type="entry name" value="Nucleic acid-binding proteins"/>
    <property type="match status" value="1"/>
</dbReference>
<dbReference type="EMBL" id="SRXV01000001">
    <property type="protein sequence ID" value="TGY94909.1"/>
    <property type="molecule type" value="Genomic_DNA"/>
</dbReference>
<evidence type="ECO:0000256" key="2">
    <source>
        <dbReference type="ARBA" id="ARBA00022884"/>
    </source>
</evidence>
<accession>A0A4V3RZP1</accession>
<dbReference type="NCBIfam" id="NF007494">
    <property type="entry name" value="PRK10089.1-3"/>
    <property type="match status" value="1"/>
</dbReference>
<evidence type="ECO:0000256" key="3">
    <source>
        <dbReference type="PROSITE-ProRule" id="PRU00209"/>
    </source>
</evidence>
<dbReference type="AlphaFoldDB" id="A0A4V3RZP1"/>
<dbReference type="InterPro" id="IPR002547">
    <property type="entry name" value="tRNA-bd_dom"/>
</dbReference>
<dbReference type="InterPro" id="IPR008231">
    <property type="entry name" value="CsaA"/>
</dbReference>
<dbReference type="InterPro" id="IPR051270">
    <property type="entry name" value="Tyrosine-tRNA_ligase_regulator"/>
</dbReference>
<evidence type="ECO:0000313" key="6">
    <source>
        <dbReference type="Proteomes" id="UP000305451"/>
    </source>
</evidence>
<dbReference type="FunFam" id="2.40.50.140:FF:000165">
    <property type="entry name" value="Chaperone CsaA"/>
    <property type="match status" value="1"/>
</dbReference>
<reference evidence="5 6" key="1">
    <citation type="journal article" date="2013" name="Int. J. Syst. Evol. Microbiol.">
        <title>Marinicauda pacifica gen. nov., sp. nov., a prosthecate alphaproteobacterium of the family Hyphomonadaceae isolated from deep seawater.</title>
        <authorList>
            <person name="Zhang X.Y."/>
            <person name="Li G.W."/>
            <person name="Wang C.S."/>
            <person name="Zhang Y.J."/>
            <person name="Xu X.W."/>
            <person name="Li H."/>
            <person name="Liu A."/>
            <person name="Liu C."/>
            <person name="Xie B.B."/>
            <person name="Qin Q.L."/>
            <person name="Xu Z."/>
            <person name="Chen X.L."/>
            <person name="Zhou B.C."/>
            <person name="Zhang Y.Z."/>
        </authorList>
    </citation>
    <scope>NUCLEOTIDE SEQUENCE [LARGE SCALE GENOMIC DNA]</scope>
    <source>
        <strain evidence="5 6">P-1 km-3</strain>
    </source>
</reference>
<dbReference type="GO" id="GO:0000049">
    <property type="term" value="F:tRNA binding"/>
    <property type="evidence" value="ECO:0007669"/>
    <property type="project" value="UniProtKB-UniRule"/>
</dbReference>
<comment type="caution">
    <text evidence="5">The sequence shown here is derived from an EMBL/GenBank/DDBJ whole genome shotgun (WGS) entry which is preliminary data.</text>
</comment>
<dbReference type="Proteomes" id="UP000305451">
    <property type="component" value="Unassembled WGS sequence"/>
</dbReference>
<keyword evidence="2 3" id="KW-0694">RNA-binding</keyword>
<dbReference type="Pfam" id="PF01588">
    <property type="entry name" value="tRNA_bind"/>
    <property type="match status" value="1"/>
</dbReference>
<evidence type="ECO:0000313" key="5">
    <source>
        <dbReference type="EMBL" id="TGY94909.1"/>
    </source>
</evidence>
<dbReference type="SUPFAM" id="SSF50249">
    <property type="entry name" value="Nucleic acid-binding proteins"/>
    <property type="match status" value="1"/>
</dbReference>
<dbReference type="CDD" id="cd02798">
    <property type="entry name" value="tRNA_bind_CsaA"/>
    <property type="match status" value="1"/>
</dbReference>
<dbReference type="PANTHER" id="PTHR11586">
    <property type="entry name" value="TRNA-AMINOACYLATION COFACTOR ARC1 FAMILY MEMBER"/>
    <property type="match status" value="1"/>
</dbReference>
<protein>
    <submittedName>
        <fullName evidence="5">tRNA-binding protein</fullName>
    </submittedName>
</protein>
<keyword evidence="6" id="KW-1185">Reference proteome</keyword>
<dbReference type="PANTHER" id="PTHR11586:SF37">
    <property type="entry name" value="TRNA-BINDING DOMAIN-CONTAINING PROTEIN"/>
    <property type="match status" value="1"/>
</dbReference>
<keyword evidence="1 3" id="KW-0820">tRNA-binding</keyword>
<sequence>MPEISPEVFFQADIRLGTIRRAEPFPEARKPAYKLFIDFGPAIGEKKSSAQITDAYALEDLAGKRVLAVVNFPPRQIGPLQSQVLVLGVHDRQGAIRLLGADGDAPDGARVS</sequence>
<dbReference type="InterPro" id="IPR012340">
    <property type="entry name" value="NA-bd_OB-fold"/>
</dbReference>
<evidence type="ECO:0000256" key="1">
    <source>
        <dbReference type="ARBA" id="ARBA00022555"/>
    </source>
</evidence>
<proteinExistence type="predicted"/>
<gene>
    <name evidence="5" type="ORF">E5162_00915</name>
</gene>
<dbReference type="NCBIfam" id="NF007495">
    <property type="entry name" value="PRK10089.1-4"/>
    <property type="match status" value="1"/>
</dbReference>
<dbReference type="NCBIfam" id="TIGR02222">
    <property type="entry name" value="chap_CsaA"/>
    <property type="match status" value="1"/>
</dbReference>
<name>A0A4V3RZP1_9PROT</name>